<dbReference type="GO" id="GO:0005730">
    <property type="term" value="C:nucleolus"/>
    <property type="evidence" value="ECO:0007669"/>
    <property type="project" value="UniProtKB-SubCell"/>
</dbReference>
<evidence type="ECO:0000256" key="3">
    <source>
        <dbReference type="ARBA" id="ARBA00006256"/>
    </source>
</evidence>
<organism evidence="9 10">
    <name type="scientific">Aphanomyces euteiches</name>
    <dbReference type="NCBI Taxonomy" id="100861"/>
    <lineage>
        <taxon>Eukaryota</taxon>
        <taxon>Sar</taxon>
        <taxon>Stramenopiles</taxon>
        <taxon>Oomycota</taxon>
        <taxon>Saprolegniomycetes</taxon>
        <taxon>Saprolegniales</taxon>
        <taxon>Verrucalvaceae</taxon>
        <taxon>Aphanomyces</taxon>
    </lineage>
</organism>
<comment type="similarity">
    <text evidence="3">Belongs to the RSA3 family.</text>
</comment>
<dbReference type="PANTHER" id="PTHR28127:SF1">
    <property type="entry name" value="RIBOSOME ASSEMBLY PROTEIN 3"/>
    <property type="match status" value="1"/>
</dbReference>
<dbReference type="EMBL" id="VJMJ01000060">
    <property type="protein sequence ID" value="KAF0739842.1"/>
    <property type="molecule type" value="Genomic_DNA"/>
</dbReference>
<evidence type="ECO:0000256" key="2">
    <source>
        <dbReference type="ARBA" id="ARBA00004604"/>
    </source>
</evidence>
<dbReference type="Proteomes" id="UP000481153">
    <property type="component" value="Unassembled WGS sequence"/>
</dbReference>
<comment type="function">
    <text evidence="1">Required for efficient biogenesis of the 60S ribosomal subunit.</text>
</comment>
<dbReference type="GO" id="GO:0030687">
    <property type="term" value="C:preribosome, large subunit precursor"/>
    <property type="evidence" value="ECO:0007669"/>
    <property type="project" value="TreeGrafter"/>
</dbReference>
<keyword evidence="6" id="KW-0539">Nucleus</keyword>
<dbReference type="VEuPathDB" id="FungiDB:AeMF1_010302"/>
<protein>
    <recommendedName>
        <fullName evidence="4">Ribosome assembly protein 3</fullName>
    </recommendedName>
</protein>
<feature type="domain" description="Ribosome-assembly protein 3 C-terminal" evidence="8">
    <location>
        <begin position="136"/>
        <end position="181"/>
    </location>
</feature>
<dbReference type="InterPro" id="IPR051898">
    <property type="entry name" value="Ribosome_Assembly_3"/>
</dbReference>
<sequence>MAGYGALIQRLGESPLEAGSVLEKVEDVHEKVSLSQKDRSAIVEEAVEKTMRCADLLDKALRLAHTFNNQSNPDDETEQEYGQAVQELILMDKQVNSFAKQVAASGVFADASRTSRTLLSDVDAAISTTAKDDSAFRELYMEEFTTVFGDELDRFRQDDAFEEKDVSFLISCIQTGADVYSSMEKTLFTQAKTKS</sequence>
<keyword evidence="10" id="KW-1185">Reference proteome</keyword>
<dbReference type="GO" id="GO:0000027">
    <property type="term" value="P:ribosomal large subunit assembly"/>
    <property type="evidence" value="ECO:0007669"/>
    <property type="project" value="TreeGrafter"/>
</dbReference>
<reference evidence="9 10" key="1">
    <citation type="submission" date="2019-07" db="EMBL/GenBank/DDBJ databases">
        <title>Genomics analysis of Aphanomyces spp. identifies a new class of oomycete effector associated with host adaptation.</title>
        <authorList>
            <person name="Gaulin E."/>
        </authorList>
    </citation>
    <scope>NUCLEOTIDE SEQUENCE [LARGE SCALE GENOMIC DNA]</scope>
    <source>
        <strain evidence="9 10">ATCC 201684</strain>
    </source>
</reference>
<keyword evidence="5" id="KW-0690">Ribosome biogenesis</keyword>
<evidence type="ECO:0000256" key="4">
    <source>
        <dbReference type="ARBA" id="ARBA00015339"/>
    </source>
</evidence>
<evidence type="ECO:0000256" key="1">
    <source>
        <dbReference type="ARBA" id="ARBA00003035"/>
    </source>
</evidence>
<evidence type="ECO:0000256" key="7">
    <source>
        <dbReference type="ARBA" id="ARBA00023274"/>
    </source>
</evidence>
<comment type="subcellular location">
    <subcellularLocation>
        <location evidence="2">Nucleus</location>
        <location evidence="2">Nucleolus</location>
    </subcellularLocation>
</comment>
<proteinExistence type="inferred from homology"/>
<dbReference type="Pfam" id="PF14615">
    <property type="entry name" value="Rsa3"/>
    <property type="match status" value="1"/>
</dbReference>
<accession>A0A6G0XI10</accession>
<evidence type="ECO:0000259" key="8">
    <source>
        <dbReference type="Pfam" id="PF14615"/>
    </source>
</evidence>
<keyword evidence="7" id="KW-0687">Ribonucleoprotein</keyword>
<evidence type="ECO:0000313" key="10">
    <source>
        <dbReference type="Proteomes" id="UP000481153"/>
    </source>
</evidence>
<evidence type="ECO:0000256" key="5">
    <source>
        <dbReference type="ARBA" id="ARBA00022517"/>
    </source>
</evidence>
<dbReference type="InterPro" id="IPR028217">
    <property type="entry name" value="Rsa3_C"/>
</dbReference>
<dbReference type="PANTHER" id="PTHR28127">
    <property type="entry name" value="RIBOSOME ASSEMBLY PROTEIN 3"/>
    <property type="match status" value="1"/>
</dbReference>
<name>A0A6G0XI10_9STRA</name>
<dbReference type="AlphaFoldDB" id="A0A6G0XI10"/>
<evidence type="ECO:0000256" key="6">
    <source>
        <dbReference type="ARBA" id="ARBA00023242"/>
    </source>
</evidence>
<evidence type="ECO:0000313" key="9">
    <source>
        <dbReference type="EMBL" id="KAF0739842.1"/>
    </source>
</evidence>
<gene>
    <name evidence="9" type="ORF">Ae201684_004616</name>
</gene>
<comment type="caution">
    <text evidence="9">The sequence shown here is derived from an EMBL/GenBank/DDBJ whole genome shotgun (WGS) entry which is preliminary data.</text>
</comment>